<feature type="compositionally biased region" description="Basic and acidic residues" evidence="1">
    <location>
        <begin position="244"/>
        <end position="259"/>
    </location>
</feature>
<accession>A0A7M5XN82</accession>
<feature type="compositionally biased region" description="Low complexity" evidence="1">
    <location>
        <begin position="178"/>
        <end position="198"/>
    </location>
</feature>
<feature type="region of interest" description="Disordered" evidence="1">
    <location>
        <begin position="355"/>
        <end position="393"/>
    </location>
</feature>
<dbReference type="Proteomes" id="UP000594262">
    <property type="component" value="Unplaced"/>
</dbReference>
<evidence type="ECO:0000313" key="2">
    <source>
        <dbReference type="EnsemblMetazoa" id="CLYHEMP026169.1"/>
    </source>
</evidence>
<dbReference type="GeneID" id="136821084"/>
<organism evidence="2 3">
    <name type="scientific">Clytia hemisphaerica</name>
    <dbReference type="NCBI Taxonomy" id="252671"/>
    <lineage>
        <taxon>Eukaryota</taxon>
        <taxon>Metazoa</taxon>
        <taxon>Cnidaria</taxon>
        <taxon>Hydrozoa</taxon>
        <taxon>Hydroidolina</taxon>
        <taxon>Leptothecata</taxon>
        <taxon>Obeliida</taxon>
        <taxon>Clytiidae</taxon>
        <taxon>Clytia</taxon>
    </lineage>
</organism>
<feature type="compositionally biased region" description="Acidic residues" evidence="1">
    <location>
        <begin position="522"/>
        <end position="539"/>
    </location>
</feature>
<protein>
    <submittedName>
        <fullName evidence="2">Uncharacterized protein</fullName>
    </submittedName>
</protein>
<sequence length="582" mass="65907">MARSPWLENFFSDHQIKRIDRKKWLQVTKFWKETKDGMICILNDGSHSIYGLLQKNAIGEFEKNSNLEKKYLKGADIVVELGEKSNQEDYCMIIEMFNSIGCGVNSVEDHPFVDIQRLKKINDFFDDVPRSLPKATLQAFEVLSHIQGWPEREMDNSFGYTPMFSQTQTQYSQNFQVFSSSSDQNSQQQTSKKSNQNDTEQNSQPVVSIISGKSNKHVHKDLTQSSQSDLSSSKDNEAWNTQNSKEKNIQSNEKEEKTRQTVPSNNNISEKRKSDTKSKQNKEQPNRPNVNEDNSLKNQSVAITEALPSAITTTITSRFTGFTDESDKLQSQEYPPIIKKVTLQEDVVNDSVASTDDELLESESERNFPNKQKGSHNLSRKRNRSNELIDMEVEKDLSKLPQSRATEKNVEKTDNLMETINKRLKLCQICQSKNAKSPCKSVSSQESSPVKQGNKIPGKVLNLCEACDKQIGVLFSPTSSSADKEESPGQNNQKQILMKTNNKDGRTSLTNVQEIKRTENIIENESDSETETETESEEEGCIHDPTRQCFSCYIHSTAFTPLPKLLVEGSKRGCVCNKQMGS</sequence>
<feature type="region of interest" description="Disordered" evidence="1">
    <location>
        <begin position="517"/>
        <end position="541"/>
    </location>
</feature>
<feature type="compositionally biased region" description="Basic and acidic residues" evidence="1">
    <location>
        <begin position="269"/>
        <end position="285"/>
    </location>
</feature>
<proteinExistence type="predicted"/>
<dbReference type="RefSeq" id="XP_066933413.1">
    <property type="nucleotide sequence ID" value="XM_067077312.1"/>
</dbReference>
<dbReference type="EnsemblMetazoa" id="CLYHEMT026169.1">
    <property type="protein sequence ID" value="CLYHEMP026169.1"/>
    <property type="gene ID" value="CLYHEMG026169"/>
</dbReference>
<feature type="region of interest" description="Disordered" evidence="1">
    <location>
        <begin position="178"/>
        <end position="297"/>
    </location>
</feature>
<feature type="compositionally biased region" description="Basic and acidic residues" evidence="1">
    <location>
        <begin position="384"/>
        <end position="393"/>
    </location>
</feature>
<keyword evidence="3" id="KW-1185">Reference proteome</keyword>
<dbReference type="AlphaFoldDB" id="A0A7M5XN82"/>
<feature type="compositionally biased region" description="Polar residues" evidence="1">
    <location>
        <begin position="286"/>
        <end position="297"/>
    </location>
</feature>
<reference evidence="2" key="1">
    <citation type="submission" date="2021-01" db="UniProtKB">
        <authorList>
            <consortium name="EnsemblMetazoa"/>
        </authorList>
    </citation>
    <scope>IDENTIFICATION</scope>
</reference>
<evidence type="ECO:0000256" key="1">
    <source>
        <dbReference type="SAM" id="MobiDB-lite"/>
    </source>
</evidence>
<name>A0A7M5XN82_9CNID</name>
<evidence type="ECO:0000313" key="3">
    <source>
        <dbReference type="Proteomes" id="UP000594262"/>
    </source>
</evidence>